<reference evidence="2" key="1">
    <citation type="journal article" date="2019" name="Int. J. Syst. Evol. Microbiol.">
        <title>The Global Catalogue of Microorganisms (GCM) 10K type strain sequencing project: providing services to taxonomists for standard genome sequencing and annotation.</title>
        <authorList>
            <consortium name="The Broad Institute Genomics Platform"/>
            <consortium name="The Broad Institute Genome Sequencing Center for Infectious Disease"/>
            <person name="Wu L."/>
            <person name="Ma J."/>
        </authorList>
    </citation>
    <scope>NUCLEOTIDE SEQUENCE [LARGE SCALE GENOMIC DNA]</scope>
    <source>
        <strain evidence="2">CCUG 50873</strain>
    </source>
</reference>
<evidence type="ECO:0000313" key="1">
    <source>
        <dbReference type="EMBL" id="MFD0925864.1"/>
    </source>
</evidence>
<dbReference type="PANTHER" id="PTHR38460">
    <property type="entry name" value="TAUTOMERASE YOLI-RELATED"/>
    <property type="match status" value="1"/>
</dbReference>
<dbReference type="InterPro" id="IPR037479">
    <property type="entry name" value="Tauto_MSAD"/>
</dbReference>
<gene>
    <name evidence="1" type="ORF">ACFQ04_08960</name>
</gene>
<proteinExistence type="predicted"/>
<dbReference type="RefSeq" id="WP_253646220.1">
    <property type="nucleotide sequence ID" value="NZ_BAAAMO010000002.1"/>
</dbReference>
<dbReference type="SUPFAM" id="SSF55331">
    <property type="entry name" value="Tautomerase/MIF"/>
    <property type="match status" value="1"/>
</dbReference>
<dbReference type="InterPro" id="IPR014347">
    <property type="entry name" value="Tautomerase/MIF_sf"/>
</dbReference>
<accession>A0ABW3G6I6</accession>
<dbReference type="Gene3D" id="3.30.429.10">
    <property type="entry name" value="Macrophage Migration Inhibitory Factor"/>
    <property type="match status" value="1"/>
</dbReference>
<comment type="caution">
    <text evidence="1">The sequence shown here is derived from an EMBL/GenBank/DDBJ whole genome shotgun (WGS) entry which is preliminary data.</text>
</comment>
<organism evidence="1 2">
    <name type="scientific">Williamsia deligens</name>
    <dbReference type="NCBI Taxonomy" id="321325"/>
    <lineage>
        <taxon>Bacteria</taxon>
        <taxon>Bacillati</taxon>
        <taxon>Actinomycetota</taxon>
        <taxon>Actinomycetes</taxon>
        <taxon>Mycobacteriales</taxon>
        <taxon>Nocardiaceae</taxon>
        <taxon>Williamsia</taxon>
    </lineage>
</organism>
<keyword evidence="2" id="KW-1185">Reference proteome</keyword>
<sequence length="144" mass="16281">MPLARIDLTEGKSAEYRRTIADVVYDQMIVHLGVPEDRFQVITQHPPGEVIADPDYLGIRRSEDAVFIQLIFLDVATPEQKAAFYKAVVDELHEKLLLRTEDVFFNLQTVQPADWSMGNGIATYVNGVPADRLDPNSVPADFHW</sequence>
<dbReference type="Proteomes" id="UP001597068">
    <property type="component" value="Unassembled WGS sequence"/>
</dbReference>
<evidence type="ECO:0000313" key="2">
    <source>
        <dbReference type="Proteomes" id="UP001597068"/>
    </source>
</evidence>
<protein>
    <submittedName>
        <fullName evidence="1">Tautomerase family protein</fullName>
    </submittedName>
</protein>
<dbReference type="Pfam" id="PF14552">
    <property type="entry name" value="Tautomerase_2"/>
    <property type="match status" value="1"/>
</dbReference>
<dbReference type="PANTHER" id="PTHR38460:SF1">
    <property type="entry name" value="TAUTOMERASE YOLI-RELATED"/>
    <property type="match status" value="1"/>
</dbReference>
<name>A0ABW3G6I6_9NOCA</name>
<dbReference type="EMBL" id="JBHTIL010000001">
    <property type="protein sequence ID" value="MFD0925864.1"/>
    <property type="molecule type" value="Genomic_DNA"/>
</dbReference>